<dbReference type="HAMAP" id="MF_00456">
    <property type="entry name" value="ProB"/>
    <property type="match status" value="1"/>
</dbReference>
<dbReference type="PIRSF" id="PIRSF000729">
    <property type="entry name" value="GK"/>
    <property type="match status" value="1"/>
</dbReference>
<evidence type="ECO:0000256" key="6">
    <source>
        <dbReference type="ARBA" id="ARBA00022777"/>
    </source>
</evidence>
<protein>
    <recommendedName>
        <fullName evidence="8">Glutamate 5-kinase</fullName>
        <ecNumber evidence="8">2.7.2.11</ecNumber>
    </recommendedName>
    <alternativeName>
        <fullName evidence="8">Gamma-glutamyl kinase</fullName>
        <shortName evidence="8">GK</shortName>
    </alternativeName>
</protein>
<evidence type="ECO:0000256" key="7">
    <source>
        <dbReference type="ARBA" id="ARBA00022840"/>
    </source>
</evidence>
<dbReference type="InterPro" id="IPR041739">
    <property type="entry name" value="G5K_ProB"/>
</dbReference>
<evidence type="ECO:0000256" key="5">
    <source>
        <dbReference type="ARBA" id="ARBA00022741"/>
    </source>
</evidence>
<accession>A0ABV0EZP7</accession>
<keyword evidence="5 8" id="KW-0547">Nucleotide-binding</keyword>
<comment type="subcellular location">
    <subcellularLocation>
        <location evidence="8">Cytoplasm</location>
    </subcellularLocation>
</comment>
<dbReference type="Pfam" id="PF00696">
    <property type="entry name" value="AA_kinase"/>
    <property type="match status" value="1"/>
</dbReference>
<comment type="function">
    <text evidence="8">Catalyzes the transfer of a phosphate group to glutamate to form L-glutamate 5-phosphate.</text>
</comment>
<dbReference type="InterPro" id="IPR011529">
    <property type="entry name" value="Glu_5kinase"/>
</dbReference>
<dbReference type="InterPro" id="IPR001048">
    <property type="entry name" value="Asp/Glu/Uridylate_kinase"/>
</dbReference>
<name>A0ABV0EZP7_9ENTE</name>
<keyword evidence="3 8" id="KW-0641">Proline biosynthesis</keyword>
<reference evidence="10 11" key="2">
    <citation type="submission" date="2024-02" db="EMBL/GenBank/DDBJ databases">
        <title>The Genome Sequence of Enterococcus sp. DIV0159.</title>
        <authorList>
            <person name="Earl A."/>
            <person name="Manson A."/>
            <person name="Gilmore M."/>
            <person name="Sanders J."/>
            <person name="Shea T."/>
            <person name="Howe W."/>
            <person name="Livny J."/>
            <person name="Cuomo C."/>
            <person name="Neafsey D."/>
            <person name="Birren B."/>
        </authorList>
    </citation>
    <scope>NUCLEOTIDE SEQUENCE [LARGE SCALE GENOMIC DNA]</scope>
    <source>
        <strain evidence="10 11">665A</strain>
    </source>
</reference>
<dbReference type="EMBL" id="JAFREL020000007">
    <property type="protein sequence ID" value="MEO1773073.1"/>
    <property type="molecule type" value="Genomic_DNA"/>
</dbReference>
<evidence type="ECO:0000256" key="1">
    <source>
        <dbReference type="ARBA" id="ARBA00022490"/>
    </source>
</evidence>
<keyword evidence="1 8" id="KW-0963">Cytoplasm</keyword>
<keyword evidence="4 8" id="KW-0808">Transferase</keyword>
<evidence type="ECO:0000313" key="11">
    <source>
        <dbReference type="Proteomes" id="UP000664357"/>
    </source>
</evidence>
<feature type="domain" description="Aspartate/glutamate/uridylate kinase" evidence="9">
    <location>
        <begin position="9"/>
        <end position="243"/>
    </location>
</feature>
<keyword evidence="11" id="KW-1185">Reference proteome</keyword>
<feature type="binding site" evidence="8">
    <location>
        <position position="54"/>
    </location>
    <ligand>
        <name>substrate</name>
    </ligand>
</feature>
<reference evidence="10 11" key="1">
    <citation type="submission" date="2021-03" db="EMBL/GenBank/DDBJ databases">
        <authorList>
            <person name="Gilmore M.S."/>
            <person name="Schwartzman J."/>
            <person name="Van Tyne D."/>
            <person name="Martin M."/>
            <person name="Earl A.M."/>
            <person name="Manson A.L."/>
            <person name="Straub T."/>
            <person name="Salamzade R."/>
            <person name="Saavedra J."/>
            <person name="Lebreton F."/>
            <person name="Prichula J."/>
            <person name="Schaufler K."/>
            <person name="Gaca A."/>
            <person name="Sgardioli B."/>
            <person name="Wagenaar J."/>
            <person name="Strong T."/>
        </authorList>
    </citation>
    <scope>NUCLEOTIDE SEQUENCE [LARGE SCALE GENOMIC DNA]</scope>
    <source>
        <strain evidence="10 11">665A</strain>
    </source>
</reference>
<evidence type="ECO:0000256" key="4">
    <source>
        <dbReference type="ARBA" id="ARBA00022679"/>
    </source>
</evidence>
<dbReference type="InterPro" id="IPR001057">
    <property type="entry name" value="Glu/AcGlu_kinase"/>
</dbReference>
<evidence type="ECO:0000259" key="9">
    <source>
        <dbReference type="Pfam" id="PF00696"/>
    </source>
</evidence>
<organism evidence="10 11">
    <name type="scientific">Candidatus Enterococcus ferrettii</name>
    <dbReference type="NCBI Taxonomy" id="2815324"/>
    <lineage>
        <taxon>Bacteria</taxon>
        <taxon>Bacillati</taxon>
        <taxon>Bacillota</taxon>
        <taxon>Bacilli</taxon>
        <taxon>Lactobacillales</taxon>
        <taxon>Enterococcaceae</taxon>
        <taxon>Enterococcus</taxon>
    </lineage>
</organism>
<keyword evidence="2 8" id="KW-0028">Amino-acid biosynthesis</keyword>
<dbReference type="PANTHER" id="PTHR43654:SF1">
    <property type="entry name" value="ISOPENTENYL PHOSPHATE KINASE"/>
    <property type="match status" value="1"/>
</dbReference>
<dbReference type="NCBIfam" id="TIGR01027">
    <property type="entry name" value="proB"/>
    <property type="match status" value="1"/>
</dbReference>
<dbReference type="PRINTS" id="PR00474">
    <property type="entry name" value="GLU5KINASE"/>
</dbReference>
<evidence type="ECO:0000256" key="8">
    <source>
        <dbReference type="HAMAP-Rule" id="MF_00456"/>
    </source>
</evidence>
<evidence type="ECO:0000256" key="3">
    <source>
        <dbReference type="ARBA" id="ARBA00022650"/>
    </source>
</evidence>
<comment type="caution">
    <text evidence="10">The sequence shown here is derived from an EMBL/GenBank/DDBJ whole genome shotgun (WGS) entry which is preliminary data.</text>
</comment>
<gene>
    <name evidence="8" type="primary">proB</name>
    <name evidence="10" type="ORF">JZO67_005057</name>
</gene>
<comment type="pathway">
    <text evidence="8">Amino-acid biosynthesis; L-proline biosynthesis; L-glutamate 5-semialdehyde from L-glutamate: step 1/2.</text>
</comment>
<feature type="binding site" evidence="8">
    <location>
        <begin position="177"/>
        <end position="178"/>
    </location>
    <ligand>
        <name>ATP</name>
        <dbReference type="ChEBI" id="CHEBI:30616"/>
    </ligand>
</feature>
<dbReference type="EC" id="2.7.2.11" evidence="8"/>
<evidence type="ECO:0000256" key="2">
    <source>
        <dbReference type="ARBA" id="ARBA00022605"/>
    </source>
</evidence>
<proteinExistence type="inferred from homology"/>
<keyword evidence="6 8" id="KW-0418">Kinase</keyword>
<dbReference type="InterPro" id="IPR036393">
    <property type="entry name" value="AceGlu_kinase-like_sf"/>
</dbReference>
<keyword evidence="7 8" id="KW-0067">ATP-binding</keyword>
<sequence length="265" mass="29304">MRKDIQKANVIVIKIGTSALISAEGTINYQVLQQLVFVIAELMKQDKKIILVSSGAVALGRQKLGFIESTLSTGQQKASAAVGQSLLINEYQEAFWEYNQEIGQLLLTRDILEFAESRQTFTETIDQLLTSGILPIINENDAVSVDEIHQQRQFEDNDEVALNVALLMQADLFIMLSDVEGLYSDNPLYNEEAKLFQHLKEVDTSLMSNSSTQAGLYSRGGIRSKLKTANAALSSGLDMVLANGKKPSIIFDILRGEEVGTLFQR</sequence>
<dbReference type="Gene3D" id="3.40.1160.10">
    <property type="entry name" value="Acetylglutamate kinase-like"/>
    <property type="match status" value="1"/>
</dbReference>
<dbReference type="CDD" id="cd04242">
    <property type="entry name" value="AAK_G5K_ProB"/>
    <property type="match status" value="1"/>
</dbReference>
<comment type="similarity">
    <text evidence="8">Belongs to the glutamate 5-kinase family.</text>
</comment>
<feature type="binding site" evidence="8">
    <location>
        <position position="141"/>
    </location>
    <ligand>
        <name>substrate</name>
    </ligand>
</feature>
<dbReference type="RefSeq" id="WP_207701228.1">
    <property type="nucleotide sequence ID" value="NZ_JAFREL020000007.1"/>
</dbReference>
<dbReference type="InterPro" id="IPR005715">
    <property type="entry name" value="Glu_5kinase/COase_Synthase"/>
</dbReference>
<dbReference type="Proteomes" id="UP000664357">
    <property type="component" value="Unassembled WGS sequence"/>
</dbReference>
<comment type="caution">
    <text evidence="8">Lacks conserved residue(s) required for the propagation of feature annotation.</text>
</comment>
<dbReference type="PANTHER" id="PTHR43654">
    <property type="entry name" value="GLUTAMATE 5-KINASE"/>
    <property type="match status" value="1"/>
</dbReference>
<comment type="catalytic activity">
    <reaction evidence="8">
        <text>L-glutamate + ATP = L-glutamyl 5-phosphate + ADP</text>
        <dbReference type="Rhea" id="RHEA:14877"/>
        <dbReference type="ChEBI" id="CHEBI:29985"/>
        <dbReference type="ChEBI" id="CHEBI:30616"/>
        <dbReference type="ChEBI" id="CHEBI:58274"/>
        <dbReference type="ChEBI" id="CHEBI:456216"/>
        <dbReference type="EC" id="2.7.2.11"/>
    </reaction>
</comment>
<feature type="binding site" evidence="8">
    <location>
        <position position="157"/>
    </location>
    <ligand>
        <name>substrate</name>
    </ligand>
</feature>
<evidence type="ECO:0000313" key="10">
    <source>
        <dbReference type="EMBL" id="MEO1773073.1"/>
    </source>
</evidence>
<feature type="binding site" evidence="8">
    <location>
        <position position="14"/>
    </location>
    <ligand>
        <name>ATP</name>
        <dbReference type="ChEBI" id="CHEBI:30616"/>
    </ligand>
</feature>
<dbReference type="SUPFAM" id="SSF53633">
    <property type="entry name" value="Carbamate kinase-like"/>
    <property type="match status" value="1"/>
</dbReference>